<keyword evidence="2" id="KW-1185">Reference proteome</keyword>
<evidence type="ECO:0000313" key="2">
    <source>
        <dbReference type="Proteomes" id="UP001170954"/>
    </source>
</evidence>
<dbReference type="Proteomes" id="UP001170954">
    <property type="component" value="Unassembled WGS sequence"/>
</dbReference>
<sequence>MPQNFPEAWQGRVRQLLSTAHKADFLDGIPELEAEIMVDPITDQNSIHVPLETFTPDVLVNNTTYPIDVQEHADGSKVINLDKFQTKATRIGEDAALGASYNKIDSAAGGHVRAINRSKYKKAIHALAPSANSDATPIVSIPANATAEQVYNAIVALKGKFDELEVPEEGRRLVLTSEHANALLTSEKYAAALFADKNSGKVSGVLATFKTYGYVGTPYFTAAGTKLAYGAVPGPTDKKASVAFYEDNVGKKTGVLKQYYDKPTTTGQAHLLNYRHYFIALPIKQEAIGAIVTGA</sequence>
<evidence type="ECO:0000313" key="1">
    <source>
        <dbReference type="EMBL" id="MDM1048055.1"/>
    </source>
</evidence>
<name>A0ABT7NLC5_9SPHI</name>
<dbReference type="RefSeq" id="WP_286651015.1">
    <property type="nucleotide sequence ID" value="NZ_JACAGK010000016.1"/>
</dbReference>
<protein>
    <recommendedName>
        <fullName evidence="3">Major capsid protein</fullName>
    </recommendedName>
</protein>
<reference evidence="1" key="2">
    <citation type="journal article" date="2022" name="Sci. Total Environ.">
        <title>Prevalence, transmission, and molecular epidemiology of tet(X)-positive bacteria among humans, animals, and environmental niches in China: An epidemiological, and genomic-based study.</title>
        <authorList>
            <person name="Dong N."/>
            <person name="Zeng Y."/>
            <person name="Cai C."/>
            <person name="Sun C."/>
            <person name="Lu J."/>
            <person name="Liu C."/>
            <person name="Zhou H."/>
            <person name="Sun Q."/>
            <person name="Shu L."/>
            <person name="Wang H."/>
            <person name="Wang Y."/>
            <person name="Wang S."/>
            <person name="Wu C."/>
            <person name="Chan E.W."/>
            <person name="Chen G."/>
            <person name="Shen Z."/>
            <person name="Chen S."/>
            <person name="Zhang R."/>
        </authorList>
    </citation>
    <scope>NUCLEOTIDE SEQUENCE</scope>
    <source>
        <strain evidence="1">R1692</strain>
    </source>
</reference>
<evidence type="ECO:0008006" key="3">
    <source>
        <dbReference type="Google" id="ProtNLM"/>
    </source>
</evidence>
<reference evidence="1" key="1">
    <citation type="submission" date="2020-06" db="EMBL/GenBank/DDBJ databases">
        <authorList>
            <person name="Dong N."/>
        </authorList>
    </citation>
    <scope>NUCLEOTIDE SEQUENCE</scope>
    <source>
        <strain evidence="1">R1692</strain>
    </source>
</reference>
<proteinExistence type="predicted"/>
<accession>A0ABT7NLC5</accession>
<organism evidence="1 2">
    <name type="scientific">Sphingobacterium hotanense</name>
    <dbReference type="NCBI Taxonomy" id="649196"/>
    <lineage>
        <taxon>Bacteria</taxon>
        <taxon>Pseudomonadati</taxon>
        <taxon>Bacteroidota</taxon>
        <taxon>Sphingobacteriia</taxon>
        <taxon>Sphingobacteriales</taxon>
        <taxon>Sphingobacteriaceae</taxon>
        <taxon>Sphingobacterium</taxon>
    </lineage>
</organism>
<gene>
    <name evidence="1" type="ORF">HX018_07380</name>
</gene>
<dbReference type="EMBL" id="JACAGK010000016">
    <property type="protein sequence ID" value="MDM1048055.1"/>
    <property type="molecule type" value="Genomic_DNA"/>
</dbReference>
<comment type="caution">
    <text evidence="1">The sequence shown here is derived from an EMBL/GenBank/DDBJ whole genome shotgun (WGS) entry which is preliminary data.</text>
</comment>